<evidence type="ECO:0000256" key="1">
    <source>
        <dbReference type="SAM" id="MobiDB-lite"/>
    </source>
</evidence>
<evidence type="ECO:0000313" key="2">
    <source>
        <dbReference type="EMBL" id="EYB90330.1"/>
    </source>
</evidence>
<dbReference type="OrthoDB" id="10591531at2759"/>
<evidence type="ECO:0000313" key="3">
    <source>
        <dbReference type="Proteomes" id="UP000024635"/>
    </source>
</evidence>
<dbReference type="EMBL" id="JARK01001557">
    <property type="protein sequence ID" value="EYB90330.1"/>
    <property type="molecule type" value="Genomic_DNA"/>
</dbReference>
<organism evidence="2 3">
    <name type="scientific">Ancylostoma ceylanicum</name>
    <dbReference type="NCBI Taxonomy" id="53326"/>
    <lineage>
        <taxon>Eukaryota</taxon>
        <taxon>Metazoa</taxon>
        <taxon>Ecdysozoa</taxon>
        <taxon>Nematoda</taxon>
        <taxon>Chromadorea</taxon>
        <taxon>Rhabditida</taxon>
        <taxon>Rhabditina</taxon>
        <taxon>Rhabditomorpha</taxon>
        <taxon>Strongyloidea</taxon>
        <taxon>Ancylostomatidae</taxon>
        <taxon>Ancylostomatinae</taxon>
        <taxon>Ancylostoma</taxon>
    </lineage>
</organism>
<keyword evidence="3" id="KW-1185">Reference proteome</keyword>
<sequence>MNCCEIICYYRLHSIINEVEMSRCSSSTTLCSNESETNDDAAEQAKKEWRSHLFRSLQLALRDVRSYQYDCHERRWVPNKRQSKRTAMDAQLDDDVVQDSEQHCGGYSKSSRVL</sequence>
<feature type="region of interest" description="Disordered" evidence="1">
    <location>
        <begin position="80"/>
        <end position="114"/>
    </location>
</feature>
<gene>
    <name evidence="2" type="primary">Acey_s0221.g2555</name>
    <name evidence="2" type="ORF">Y032_0221g2555</name>
</gene>
<reference evidence="3" key="1">
    <citation type="journal article" date="2015" name="Nat. Genet.">
        <title>The genome and transcriptome of the zoonotic hookworm Ancylostoma ceylanicum identify infection-specific gene families.</title>
        <authorList>
            <person name="Schwarz E.M."/>
            <person name="Hu Y."/>
            <person name="Antoshechkin I."/>
            <person name="Miller M.M."/>
            <person name="Sternberg P.W."/>
            <person name="Aroian R.V."/>
        </authorList>
    </citation>
    <scope>NUCLEOTIDE SEQUENCE</scope>
    <source>
        <strain evidence="3">HY135</strain>
    </source>
</reference>
<name>A0A016SI61_9BILA</name>
<protein>
    <submittedName>
        <fullName evidence="2">Uncharacterized protein</fullName>
    </submittedName>
</protein>
<accession>A0A016SI61</accession>
<proteinExistence type="predicted"/>
<dbReference type="AlphaFoldDB" id="A0A016SI61"/>
<comment type="caution">
    <text evidence="2">The sequence shown here is derived from an EMBL/GenBank/DDBJ whole genome shotgun (WGS) entry which is preliminary data.</text>
</comment>
<dbReference type="Proteomes" id="UP000024635">
    <property type="component" value="Unassembled WGS sequence"/>
</dbReference>